<feature type="transmembrane region" description="Helical" evidence="1">
    <location>
        <begin position="45"/>
        <end position="65"/>
    </location>
</feature>
<protein>
    <recommendedName>
        <fullName evidence="4">DUF4303 domain-containing protein</fullName>
    </recommendedName>
</protein>
<keyword evidence="3" id="KW-1185">Reference proteome</keyword>
<dbReference type="EMBL" id="JAKIKT010000001">
    <property type="protein sequence ID" value="MCL2912278.1"/>
    <property type="molecule type" value="Genomic_DNA"/>
</dbReference>
<evidence type="ECO:0000313" key="3">
    <source>
        <dbReference type="Proteomes" id="UP001202831"/>
    </source>
</evidence>
<proteinExistence type="predicted"/>
<dbReference type="Proteomes" id="UP001202831">
    <property type="component" value="Unassembled WGS sequence"/>
</dbReference>
<dbReference type="RefSeq" id="WP_249247069.1">
    <property type="nucleotide sequence ID" value="NZ_JAKIKT010000001.1"/>
</dbReference>
<name>A0ABT0N1H8_9GAMM</name>
<evidence type="ECO:0000256" key="1">
    <source>
        <dbReference type="SAM" id="Phobius"/>
    </source>
</evidence>
<evidence type="ECO:0000313" key="2">
    <source>
        <dbReference type="EMBL" id="MCL2912278.1"/>
    </source>
</evidence>
<accession>A0ABT0N1H8</accession>
<keyword evidence="1" id="KW-0812">Transmembrane</keyword>
<keyword evidence="1" id="KW-0472">Membrane</keyword>
<gene>
    <name evidence="2" type="ORF">L2725_00530</name>
</gene>
<evidence type="ECO:0008006" key="4">
    <source>
        <dbReference type="Google" id="ProtNLM"/>
    </source>
</evidence>
<sequence length="209" mass="23467">MIKTTTKEGVALDIDSIGKQLSQIITSGMVNHFANIHSDLQQDGLYAYSLYCASGFCAFGIAASTHKSLIALKRRIRQSEAELLETLEQHPDLAANYLQVSDLQIEMSAPDWDYLYSNIDEFNPLDDLVSQIRDYGLQTHDEEFDVSAFISEHLVFGIKAFQAKCATGELLTGLQFSDPSIEEMEISENISRQVNSDKWHRKVLALNTE</sequence>
<keyword evidence="1" id="KW-1133">Transmembrane helix</keyword>
<comment type="caution">
    <text evidence="2">The sequence shown here is derived from an EMBL/GenBank/DDBJ whole genome shotgun (WGS) entry which is preliminary data.</text>
</comment>
<organism evidence="2 3">
    <name type="scientific">Shewanella corallii</name>
    <dbReference type="NCBI Taxonomy" id="560080"/>
    <lineage>
        <taxon>Bacteria</taxon>
        <taxon>Pseudomonadati</taxon>
        <taxon>Pseudomonadota</taxon>
        <taxon>Gammaproteobacteria</taxon>
        <taxon>Alteromonadales</taxon>
        <taxon>Shewanellaceae</taxon>
        <taxon>Shewanella</taxon>
    </lineage>
</organism>
<reference evidence="2 3" key="1">
    <citation type="submission" date="2022-01" db="EMBL/GenBank/DDBJ databases">
        <title>Whole genome-based taxonomy of the Shewanellaceae.</title>
        <authorList>
            <person name="Martin-Rodriguez A.J."/>
        </authorList>
    </citation>
    <scope>NUCLEOTIDE SEQUENCE [LARGE SCALE GENOMIC DNA]</scope>
    <source>
        <strain evidence="2 3">DSM 21332</strain>
    </source>
</reference>